<protein>
    <submittedName>
        <fullName evidence="4">Odorant-binding protein 25</fullName>
    </submittedName>
</protein>
<accession>A0A7D0TCY7</accession>
<dbReference type="Pfam" id="PF01395">
    <property type="entry name" value="PBP_GOBP"/>
    <property type="match status" value="1"/>
</dbReference>
<dbReference type="GO" id="GO:0007608">
    <property type="term" value="P:sensory perception of smell"/>
    <property type="evidence" value="ECO:0007669"/>
    <property type="project" value="TreeGrafter"/>
</dbReference>
<evidence type="ECO:0000256" key="3">
    <source>
        <dbReference type="ARBA" id="ARBA00022525"/>
    </source>
</evidence>
<comment type="similarity">
    <text evidence="2">Belongs to the PBP/GOBP family.</text>
</comment>
<dbReference type="CDD" id="cd23992">
    <property type="entry name" value="PBP_GOBP"/>
    <property type="match status" value="1"/>
</dbReference>
<dbReference type="EMBL" id="MN133016">
    <property type="protein sequence ID" value="QGW50689.1"/>
    <property type="molecule type" value="mRNA"/>
</dbReference>
<dbReference type="PANTHER" id="PTHR21364:SF1">
    <property type="entry name" value="GENERAL ODORANT-BINDING PROTEIN LUSH"/>
    <property type="match status" value="1"/>
</dbReference>
<keyword evidence="3" id="KW-0964">Secreted</keyword>
<proteinExistence type="evidence at transcript level"/>
<sequence length="154" mass="17774">MHYKIFIIIFCKTTAVLELLSLMSKTYVNGAMTMAQMEKTMQTMRSICGPKNKVSNELIDGLKRGEFLDDNKDLKCYTLCVAQMAGTLSKRNEISAQKMLSQIENLMPVEVKYHMQKAFEACKDVQNSYTKPCDRTFFIAKCMYEFNPNKFIFP</sequence>
<dbReference type="FunFam" id="1.10.238.20:FF:000001">
    <property type="entry name" value="General odorant-binding protein lush"/>
    <property type="match status" value="1"/>
</dbReference>
<dbReference type="InterPro" id="IPR006170">
    <property type="entry name" value="PBP/GOBP"/>
</dbReference>
<name>A0A7D0TCY7_9DIPT</name>
<dbReference type="PANTHER" id="PTHR21364">
    <property type="entry name" value="GENERAL ODORANT-BINDING PROTEIN 19A"/>
    <property type="match status" value="1"/>
</dbReference>
<dbReference type="InterPro" id="IPR036728">
    <property type="entry name" value="PBP_GOBP_sf"/>
</dbReference>
<reference evidence="4" key="1">
    <citation type="submission" date="2019-07" db="EMBL/GenBank/DDBJ databases">
        <title>Identification and Expression Pattern of Chemosensory Genes from the Transcriptome of the Propsilocerus akamusi.</title>
        <authorList>
            <person name="Yan C."/>
            <person name="Pan L."/>
        </authorList>
    </citation>
    <scope>NUCLEOTIDE SEQUENCE</scope>
</reference>
<dbReference type="SUPFAM" id="SSF47565">
    <property type="entry name" value="Insect pheromone/odorant-binding proteins"/>
    <property type="match status" value="1"/>
</dbReference>
<dbReference type="GO" id="GO:0005549">
    <property type="term" value="F:odorant binding"/>
    <property type="evidence" value="ECO:0007669"/>
    <property type="project" value="InterPro"/>
</dbReference>
<dbReference type="SMART" id="SM00708">
    <property type="entry name" value="PhBP"/>
    <property type="match status" value="1"/>
</dbReference>
<evidence type="ECO:0000313" key="4">
    <source>
        <dbReference type="EMBL" id="QGW50689.1"/>
    </source>
</evidence>
<dbReference type="GO" id="GO:0005576">
    <property type="term" value="C:extracellular region"/>
    <property type="evidence" value="ECO:0007669"/>
    <property type="project" value="UniProtKB-SubCell"/>
</dbReference>
<organism evidence="4">
    <name type="scientific">Propsilocerus akamusi</name>
    <dbReference type="NCBI Taxonomy" id="903466"/>
    <lineage>
        <taxon>Eukaryota</taxon>
        <taxon>Metazoa</taxon>
        <taxon>Ecdysozoa</taxon>
        <taxon>Arthropoda</taxon>
        <taxon>Hexapoda</taxon>
        <taxon>Insecta</taxon>
        <taxon>Pterygota</taxon>
        <taxon>Neoptera</taxon>
        <taxon>Endopterygota</taxon>
        <taxon>Diptera</taxon>
        <taxon>Nematocera</taxon>
        <taxon>Chironomoidea</taxon>
        <taxon>Chironomidae</taxon>
        <taxon>Propsilocerus</taxon>
    </lineage>
</organism>
<evidence type="ECO:0000256" key="1">
    <source>
        <dbReference type="ARBA" id="ARBA00004613"/>
    </source>
</evidence>
<evidence type="ECO:0000256" key="2">
    <source>
        <dbReference type="ARBA" id="ARBA00008098"/>
    </source>
</evidence>
<dbReference type="AlphaFoldDB" id="A0A7D0TCY7"/>
<comment type="subcellular location">
    <subcellularLocation>
        <location evidence="1">Secreted</location>
    </subcellularLocation>
</comment>
<dbReference type="Gene3D" id="1.10.238.20">
    <property type="entry name" value="Pheromone/general odorant binding protein domain"/>
    <property type="match status" value="1"/>
</dbReference>
<dbReference type="GO" id="GO:0035275">
    <property type="term" value="F:dibutyl phthalate binding"/>
    <property type="evidence" value="ECO:0007669"/>
    <property type="project" value="TreeGrafter"/>
</dbReference>
<dbReference type="GO" id="GO:0042048">
    <property type="term" value="P:olfactory behavior"/>
    <property type="evidence" value="ECO:0007669"/>
    <property type="project" value="TreeGrafter"/>
</dbReference>